<comment type="caution">
    <text evidence="7">The sequence shown here is derived from an EMBL/GenBank/DDBJ whole genome shotgun (WGS) entry which is preliminary data.</text>
</comment>
<dbReference type="EMBL" id="LGRX02013769">
    <property type="protein sequence ID" value="KAK3265646.1"/>
    <property type="molecule type" value="Genomic_DNA"/>
</dbReference>
<keyword evidence="8" id="KW-1185">Reference proteome</keyword>
<organism evidence="7 8">
    <name type="scientific">Cymbomonas tetramitiformis</name>
    <dbReference type="NCBI Taxonomy" id="36881"/>
    <lineage>
        <taxon>Eukaryota</taxon>
        <taxon>Viridiplantae</taxon>
        <taxon>Chlorophyta</taxon>
        <taxon>Pyramimonadophyceae</taxon>
        <taxon>Pyramimonadales</taxon>
        <taxon>Pyramimonadaceae</taxon>
        <taxon>Cymbomonas</taxon>
    </lineage>
</organism>
<evidence type="ECO:0000256" key="4">
    <source>
        <dbReference type="ARBA" id="ARBA00022679"/>
    </source>
</evidence>
<evidence type="ECO:0000313" key="7">
    <source>
        <dbReference type="EMBL" id="KAK3265646.1"/>
    </source>
</evidence>
<name>A0AAE0FT82_9CHLO</name>
<dbReference type="Pfam" id="PF02390">
    <property type="entry name" value="Methyltransf_4"/>
    <property type="match status" value="1"/>
</dbReference>
<keyword evidence="5" id="KW-0949">S-adenosyl-L-methionine</keyword>
<reference evidence="7 8" key="1">
    <citation type="journal article" date="2015" name="Genome Biol. Evol.">
        <title>Comparative Genomics of a Bacterivorous Green Alga Reveals Evolutionary Causalities and Consequences of Phago-Mixotrophic Mode of Nutrition.</title>
        <authorList>
            <person name="Burns J.A."/>
            <person name="Paasch A."/>
            <person name="Narechania A."/>
            <person name="Kim E."/>
        </authorList>
    </citation>
    <scope>NUCLEOTIDE SEQUENCE [LARGE SCALE GENOMIC DNA]</scope>
    <source>
        <strain evidence="7 8">PLY_AMNH</strain>
    </source>
</reference>
<dbReference type="NCBIfam" id="TIGR00091">
    <property type="entry name" value="tRNA (guanosine(46)-N7)-methyltransferase TrmB"/>
    <property type="match status" value="1"/>
</dbReference>
<dbReference type="SUPFAM" id="SSF53335">
    <property type="entry name" value="S-adenosyl-L-methionine-dependent methyltransferases"/>
    <property type="match status" value="1"/>
</dbReference>
<dbReference type="InterPro" id="IPR029063">
    <property type="entry name" value="SAM-dependent_MTases_sf"/>
</dbReference>
<accession>A0AAE0FT82</accession>
<protein>
    <recommendedName>
        <fullName evidence="2">tRNA (guanine(46)-N(7))-methyltransferase</fullName>
        <ecNumber evidence="2">2.1.1.33</ecNumber>
    </recommendedName>
</protein>
<evidence type="ECO:0000256" key="3">
    <source>
        <dbReference type="ARBA" id="ARBA00022603"/>
    </source>
</evidence>
<dbReference type="PANTHER" id="PTHR23417:SF21">
    <property type="entry name" value="TRNA (GUANINE-N(7)-)-METHYLTRANSFERASE"/>
    <property type="match status" value="1"/>
</dbReference>
<keyword evidence="3" id="KW-0489">Methyltransferase</keyword>
<evidence type="ECO:0000256" key="6">
    <source>
        <dbReference type="ARBA" id="ARBA00022694"/>
    </source>
</evidence>
<dbReference type="PANTHER" id="PTHR23417">
    <property type="entry name" value="3-DEOXY-D-MANNO-OCTULOSONIC-ACID TRANSFERASE/TRNA GUANINE-N 7 - -METHYLTRANSFERASE"/>
    <property type="match status" value="1"/>
</dbReference>
<evidence type="ECO:0000313" key="8">
    <source>
        <dbReference type="Proteomes" id="UP001190700"/>
    </source>
</evidence>
<proteinExistence type="predicted"/>
<dbReference type="EC" id="2.1.1.33" evidence="2"/>
<evidence type="ECO:0000256" key="5">
    <source>
        <dbReference type="ARBA" id="ARBA00022691"/>
    </source>
</evidence>
<keyword evidence="4" id="KW-0808">Transferase</keyword>
<dbReference type="GO" id="GO:0043527">
    <property type="term" value="C:tRNA methyltransferase complex"/>
    <property type="evidence" value="ECO:0007669"/>
    <property type="project" value="TreeGrafter"/>
</dbReference>
<dbReference type="Proteomes" id="UP001190700">
    <property type="component" value="Unassembled WGS sequence"/>
</dbReference>
<dbReference type="InterPro" id="IPR003358">
    <property type="entry name" value="tRNA_(Gua-N-7)_MeTrfase_Trmb"/>
</dbReference>
<evidence type="ECO:0000256" key="1">
    <source>
        <dbReference type="ARBA" id="ARBA00000142"/>
    </source>
</evidence>
<comment type="catalytic activity">
    <reaction evidence="1">
        <text>guanosine(46) in tRNA + S-adenosyl-L-methionine = N(7)-methylguanosine(46) in tRNA + S-adenosyl-L-homocysteine</text>
        <dbReference type="Rhea" id="RHEA:42708"/>
        <dbReference type="Rhea" id="RHEA-COMP:10188"/>
        <dbReference type="Rhea" id="RHEA-COMP:10189"/>
        <dbReference type="ChEBI" id="CHEBI:57856"/>
        <dbReference type="ChEBI" id="CHEBI:59789"/>
        <dbReference type="ChEBI" id="CHEBI:74269"/>
        <dbReference type="ChEBI" id="CHEBI:74480"/>
        <dbReference type="EC" id="2.1.1.33"/>
    </reaction>
</comment>
<evidence type="ECO:0000256" key="2">
    <source>
        <dbReference type="ARBA" id="ARBA00011977"/>
    </source>
</evidence>
<dbReference type="Gene3D" id="3.40.50.150">
    <property type="entry name" value="Vaccinia Virus protein VP39"/>
    <property type="match status" value="1"/>
</dbReference>
<sequence>MCSLHAHVNLNDATPAGDFTSKRKTNMARPPKYMLNPLGVASLEAAPDWGSLYDDPTRPLLLDIGCAKGQWLRQLAAENIVRLEKDGRPFNYCGVELYEPLVLAANEQAKALGHRNLHYLAGNAVPSLRALQLLNLQTVCIQFPDPWSAKKRDRRVVTPEFVKSMAEVLAPGGQVYVCSDVKPLADDMHATMMASEMFSVTEELSCEVIHVRDDPTALDEQDCFSSPTYVSVAEGEDKEPAWLPNRPFILGTERDLVCEQKWRRIWRVLYTRLPLGDLHDKSVDGWWWWITNP</sequence>
<dbReference type="GO" id="GO:0008176">
    <property type="term" value="F:tRNA (guanine(46)-N7)-methyltransferase activity"/>
    <property type="evidence" value="ECO:0007669"/>
    <property type="project" value="UniProtKB-EC"/>
</dbReference>
<dbReference type="PROSITE" id="PS51625">
    <property type="entry name" value="SAM_MT_TRMB"/>
    <property type="match status" value="1"/>
</dbReference>
<keyword evidence="6" id="KW-0819">tRNA processing</keyword>
<dbReference type="AlphaFoldDB" id="A0AAE0FT82"/>
<gene>
    <name evidence="7" type="ORF">CYMTET_25684</name>
</gene>